<feature type="transmembrane region" description="Helical" evidence="1">
    <location>
        <begin position="25"/>
        <end position="43"/>
    </location>
</feature>
<evidence type="ECO:0000256" key="1">
    <source>
        <dbReference type="SAM" id="Phobius"/>
    </source>
</evidence>
<dbReference type="EMBL" id="UINC01136909">
    <property type="protein sequence ID" value="SVD21955.1"/>
    <property type="molecule type" value="Genomic_DNA"/>
</dbReference>
<protein>
    <submittedName>
        <fullName evidence="2">Uncharacterized protein</fullName>
    </submittedName>
</protein>
<dbReference type="AlphaFoldDB" id="A0A382TJJ6"/>
<reference evidence="2" key="1">
    <citation type="submission" date="2018-05" db="EMBL/GenBank/DDBJ databases">
        <authorList>
            <person name="Lanie J.A."/>
            <person name="Ng W.-L."/>
            <person name="Kazmierczak K.M."/>
            <person name="Andrzejewski T.M."/>
            <person name="Davidsen T.M."/>
            <person name="Wayne K.J."/>
            <person name="Tettelin H."/>
            <person name="Glass J.I."/>
            <person name="Rusch D."/>
            <person name="Podicherti R."/>
            <person name="Tsui H.-C.T."/>
            <person name="Winkler M.E."/>
        </authorList>
    </citation>
    <scope>NUCLEOTIDE SEQUENCE</scope>
</reference>
<accession>A0A382TJJ6</accession>
<organism evidence="2">
    <name type="scientific">marine metagenome</name>
    <dbReference type="NCBI Taxonomy" id="408172"/>
    <lineage>
        <taxon>unclassified sequences</taxon>
        <taxon>metagenomes</taxon>
        <taxon>ecological metagenomes</taxon>
    </lineage>
</organism>
<name>A0A382TJJ6_9ZZZZ</name>
<evidence type="ECO:0000313" key="2">
    <source>
        <dbReference type="EMBL" id="SVD21955.1"/>
    </source>
</evidence>
<proteinExistence type="predicted"/>
<feature type="non-terminal residue" evidence="2">
    <location>
        <position position="1"/>
    </location>
</feature>
<sequence length="123" mass="14976">VAIFNQYSWIVLFDSDGYLDLWKKMFFFSLNIFFIVTALLFYIKRRNHNFISRYLQLILINSVVLSSLFLILELFFGNWFNPYNINQLNIKKDCVIQYELHGLYPWHNNNIIYSRDKWGFRGI</sequence>
<feature type="non-terminal residue" evidence="2">
    <location>
        <position position="123"/>
    </location>
</feature>
<feature type="transmembrane region" description="Helical" evidence="1">
    <location>
        <begin position="55"/>
        <end position="76"/>
    </location>
</feature>
<keyword evidence="1" id="KW-1133">Transmembrane helix</keyword>
<keyword evidence="1" id="KW-0472">Membrane</keyword>
<keyword evidence="1" id="KW-0812">Transmembrane</keyword>
<gene>
    <name evidence="2" type="ORF">METZ01_LOCUS374809</name>
</gene>